<dbReference type="EMBL" id="LQIR01000025">
    <property type="protein sequence ID" value="KUI13844.1"/>
    <property type="molecule type" value="Genomic_DNA"/>
</dbReference>
<evidence type="ECO:0000313" key="1">
    <source>
        <dbReference type="EMBL" id="KUI13844.1"/>
    </source>
</evidence>
<dbReference type="RefSeq" id="WP_064397624.1">
    <property type="nucleotide sequence ID" value="NZ_LQIR01000025.1"/>
</dbReference>
<keyword evidence="2" id="KW-1185">Reference proteome</keyword>
<reference evidence="1 2" key="1">
    <citation type="submission" date="2016-01" db="EMBL/GenBank/DDBJ databases">
        <authorList>
            <consortium name="TB Trials Study Group"/>
            <person name="Sutton G."/>
            <person name="Brinkac L."/>
            <person name="Sanka R."/>
            <person name="Adams M."/>
            <person name="Lau E.L."/>
            <person name="Macaden R."/>
            <person name="Grewal H.M.S."/>
        </authorList>
    </citation>
    <scope>NUCLEOTIDE SEQUENCE [LARGE SCALE GENOMIC DNA]</scope>
    <source>
        <strain evidence="1 2">IS-1744</strain>
    </source>
</reference>
<organism evidence="1 2">
    <name type="scientific">Mycobacterium lehmannii</name>
    <dbReference type="NCBI Taxonomy" id="2048550"/>
    <lineage>
        <taxon>Bacteria</taxon>
        <taxon>Bacillati</taxon>
        <taxon>Actinomycetota</taxon>
        <taxon>Actinomycetes</taxon>
        <taxon>Mycobacteriales</taxon>
        <taxon>Mycobacteriaceae</taxon>
        <taxon>Mycobacterium</taxon>
    </lineage>
</organism>
<proteinExistence type="predicted"/>
<dbReference type="Proteomes" id="UP000053707">
    <property type="component" value="Unassembled WGS sequence"/>
</dbReference>
<name>A0A101A509_9MYCO</name>
<dbReference type="AlphaFoldDB" id="A0A101A509"/>
<evidence type="ECO:0000313" key="2">
    <source>
        <dbReference type="Proteomes" id="UP000053707"/>
    </source>
</evidence>
<gene>
    <name evidence="1" type="ORF">AU192_06885</name>
</gene>
<comment type="caution">
    <text evidence="1">The sequence shown here is derived from an EMBL/GenBank/DDBJ whole genome shotgun (WGS) entry which is preliminary data.</text>
</comment>
<protein>
    <submittedName>
        <fullName evidence="1">Uncharacterized protein</fullName>
    </submittedName>
</protein>
<sequence length="422" mass="44920">MGRRLAAVDAQAYWMSAKTPSDQFLLYGFAGDVADVESALARIRDRARGCTELRLRVRDGNPLTYPQWVPADVAPNQFVMHAAESSWAGCLAIVAGLLSSDQLDPRMMAWRIHVFPAVEDVPGAGPGTVAVVQVAHALGDGLRSSALAAWLFGRREIVPNVAVPERFLGPRLPWRGYAAARAHRGLVRTTSAGLVPPQADSRPALRSNARPEGLRSIRTVVMRRSQMPGPTVTTGALAAVSEALAAHLREFGDDPSLLGAEVPMAKTGERRAHNHFGNVGVGLYPDLPFHERAARIAEDLEQRRRRAAHPAMVASGRASAAVPAPLLRYGVKKFDMSLRSPTVTGNTVVSSVNRGPADLLFGNSPVVLTAGFPGLSPMMGVTHGVHGIGDTIAVSVHAAESAIGDIDSYVERLEASLTAAYP</sequence>
<accession>A0A101A509</accession>